<dbReference type="Proteomes" id="UP001055153">
    <property type="component" value="Unassembled WGS sequence"/>
</dbReference>
<evidence type="ECO:0000256" key="6">
    <source>
        <dbReference type="ARBA" id="ARBA00022679"/>
    </source>
</evidence>
<keyword evidence="9" id="KW-0408">Iron</keyword>
<reference evidence="14" key="1">
    <citation type="journal article" date="2021" name="Front. Microbiol.">
        <title>Comprehensive Comparative Genomics and Phenotyping of Methylobacterium Species.</title>
        <authorList>
            <person name="Alessa O."/>
            <person name="Ogura Y."/>
            <person name="Fujitani Y."/>
            <person name="Takami H."/>
            <person name="Hayashi T."/>
            <person name="Sahin N."/>
            <person name="Tani A."/>
        </authorList>
    </citation>
    <scope>NUCLEOTIDE SEQUENCE</scope>
    <source>
        <strain evidence="14">DSM 17168</strain>
    </source>
</reference>
<dbReference type="PANTHER" id="PTHR11601">
    <property type="entry name" value="CYSTEINE DESULFURYLASE FAMILY MEMBER"/>
    <property type="match status" value="1"/>
</dbReference>
<evidence type="ECO:0000256" key="2">
    <source>
        <dbReference type="ARBA" id="ARBA00003120"/>
    </source>
</evidence>
<dbReference type="Gene3D" id="3.40.640.10">
    <property type="entry name" value="Type I PLP-dependent aspartate aminotransferase-like (Major domain)"/>
    <property type="match status" value="1"/>
</dbReference>
<dbReference type="SUPFAM" id="SSF53383">
    <property type="entry name" value="PLP-dependent transferases"/>
    <property type="match status" value="1"/>
</dbReference>
<dbReference type="InterPro" id="IPR000192">
    <property type="entry name" value="Aminotrans_V_dom"/>
</dbReference>
<evidence type="ECO:0000256" key="4">
    <source>
        <dbReference type="ARBA" id="ARBA00012239"/>
    </source>
</evidence>
<accession>A0ABQ4S9L4</accession>
<keyword evidence="15" id="KW-1185">Reference proteome</keyword>
<sequence>METGPRTYLDHNATAPVRPEVAEAVARALLDLPGNASSIHREGQAARAAVETARARIAALAGTAPGSVVFTSGGTEAANAALSGGLRRRDGPAPTRLIVGATEHPCVLAGHRFAPEATDLIPVDRRGVIDLAWLEARLGALAGEGVLLSVQAANNETGVVQPLDAVVALARRHGGALVHSDAVQAAGRLPLEAATSGLDALSLSAHKFAGPKGVGALVLAPGLTLDPVFHRGGGQEARLRGGTENVAGLVGAGVAAEIAGRAQAEEARRLAGLRDALEAGIRARAPDAVVFGEGAERLPNTACFAVPGLEAATALIALDLDGVAVSSGSACASGKVGRSTVLAAMGVPAALAAGALRVSLGWNSRPSDVDRFLAVFDRLISSLYKRRERAA</sequence>
<dbReference type="InterPro" id="IPR015421">
    <property type="entry name" value="PyrdxlP-dep_Trfase_major"/>
</dbReference>
<dbReference type="PIRSF" id="PIRSF005572">
    <property type="entry name" value="NifS"/>
    <property type="match status" value="1"/>
</dbReference>
<feature type="domain" description="Aminotransferase class V" evidence="13">
    <location>
        <begin position="7"/>
        <end position="372"/>
    </location>
</feature>
<dbReference type="Gene3D" id="1.10.260.50">
    <property type="match status" value="1"/>
</dbReference>
<evidence type="ECO:0000256" key="12">
    <source>
        <dbReference type="RuleBase" id="RU004504"/>
    </source>
</evidence>
<dbReference type="InterPro" id="IPR020578">
    <property type="entry name" value="Aminotrans_V_PyrdxlP_BS"/>
</dbReference>
<keyword evidence="6" id="KW-0808">Transferase</keyword>
<dbReference type="InterPro" id="IPR016454">
    <property type="entry name" value="Cysteine_dSase"/>
</dbReference>
<dbReference type="PROSITE" id="PS00595">
    <property type="entry name" value="AA_TRANSFER_CLASS_5"/>
    <property type="match status" value="1"/>
</dbReference>
<evidence type="ECO:0000256" key="9">
    <source>
        <dbReference type="ARBA" id="ARBA00023004"/>
    </source>
</evidence>
<reference evidence="14" key="2">
    <citation type="submission" date="2021-08" db="EMBL/GenBank/DDBJ databases">
        <authorList>
            <person name="Tani A."/>
            <person name="Ola A."/>
            <person name="Ogura Y."/>
            <person name="Katsura K."/>
            <person name="Hayashi T."/>
        </authorList>
    </citation>
    <scope>NUCLEOTIDE SEQUENCE</scope>
    <source>
        <strain evidence="14">DSM 17168</strain>
    </source>
</reference>
<dbReference type="EC" id="2.8.1.7" evidence="4"/>
<evidence type="ECO:0000256" key="1">
    <source>
        <dbReference type="ARBA" id="ARBA00001933"/>
    </source>
</evidence>
<evidence type="ECO:0000256" key="8">
    <source>
        <dbReference type="ARBA" id="ARBA00022898"/>
    </source>
</evidence>
<dbReference type="InterPro" id="IPR015424">
    <property type="entry name" value="PyrdxlP-dep_Trfase"/>
</dbReference>
<keyword evidence="8" id="KW-0663">Pyridoxal phosphate</keyword>
<evidence type="ECO:0000256" key="7">
    <source>
        <dbReference type="ARBA" id="ARBA00022723"/>
    </source>
</evidence>
<evidence type="ECO:0000256" key="10">
    <source>
        <dbReference type="ARBA" id="ARBA00023014"/>
    </source>
</evidence>
<dbReference type="InterPro" id="IPR015422">
    <property type="entry name" value="PyrdxlP-dep_Trfase_small"/>
</dbReference>
<dbReference type="PANTHER" id="PTHR11601:SF34">
    <property type="entry name" value="CYSTEINE DESULFURASE"/>
    <property type="match status" value="1"/>
</dbReference>
<comment type="similarity">
    <text evidence="3">Belongs to the class-V pyridoxal-phosphate-dependent aminotransferase family. NifS/IscS subfamily.</text>
</comment>
<evidence type="ECO:0000259" key="13">
    <source>
        <dbReference type="Pfam" id="PF00266"/>
    </source>
</evidence>
<dbReference type="Gene3D" id="3.90.1150.10">
    <property type="entry name" value="Aspartate Aminotransferase, domain 1"/>
    <property type="match status" value="1"/>
</dbReference>
<protein>
    <recommendedName>
        <fullName evidence="5">Cysteine desulfurase</fullName>
        <ecNumber evidence="4">2.8.1.7</ecNumber>
    </recommendedName>
</protein>
<evidence type="ECO:0000313" key="14">
    <source>
        <dbReference type="EMBL" id="GJD99184.1"/>
    </source>
</evidence>
<name>A0ABQ4S9L4_9HYPH</name>
<keyword evidence="7" id="KW-0479">Metal-binding</keyword>
<evidence type="ECO:0000256" key="11">
    <source>
        <dbReference type="ARBA" id="ARBA00050776"/>
    </source>
</evidence>
<comment type="cofactor">
    <cofactor evidence="1 12">
        <name>pyridoxal 5'-phosphate</name>
        <dbReference type="ChEBI" id="CHEBI:597326"/>
    </cofactor>
</comment>
<gene>
    <name evidence="14" type="primary">nifS</name>
    <name evidence="14" type="ORF">GMJLKIPL_1100</name>
</gene>
<comment type="catalytic activity">
    <reaction evidence="11">
        <text>(sulfur carrier)-H + L-cysteine = (sulfur carrier)-SH + L-alanine</text>
        <dbReference type="Rhea" id="RHEA:43892"/>
        <dbReference type="Rhea" id="RHEA-COMP:14737"/>
        <dbReference type="Rhea" id="RHEA-COMP:14739"/>
        <dbReference type="ChEBI" id="CHEBI:29917"/>
        <dbReference type="ChEBI" id="CHEBI:35235"/>
        <dbReference type="ChEBI" id="CHEBI:57972"/>
        <dbReference type="ChEBI" id="CHEBI:64428"/>
        <dbReference type="EC" id="2.8.1.7"/>
    </reaction>
</comment>
<proteinExistence type="inferred from homology"/>
<comment type="function">
    <text evidence="2">Catalyzes the removal of elemental sulfur atoms from cysteine to produce alanine. Seems to participate in the biosynthesis of the nitrogenase metalloclusters by providing the inorganic sulfur required for the Fe-S core formation.</text>
</comment>
<comment type="caution">
    <text evidence="14">The sequence shown here is derived from an EMBL/GenBank/DDBJ whole genome shotgun (WGS) entry which is preliminary data.</text>
</comment>
<organism evidence="14 15">
    <name type="scientific">Methylobacterium isbiliense</name>
    <dbReference type="NCBI Taxonomy" id="315478"/>
    <lineage>
        <taxon>Bacteria</taxon>
        <taxon>Pseudomonadati</taxon>
        <taxon>Pseudomonadota</taxon>
        <taxon>Alphaproteobacteria</taxon>
        <taxon>Hyphomicrobiales</taxon>
        <taxon>Methylobacteriaceae</taxon>
        <taxon>Methylobacterium</taxon>
    </lineage>
</organism>
<evidence type="ECO:0000256" key="3">
    <source>
        <dbReference type="ARBA" id="ARBA00006490"/>
    </source>
</evidence>
<evidence type="ECO:0000256" key="5">
    <source>
        <dbReference type="ARBA" id="ARBA00013558"/>
    </source>
</evidence>
<keyword evidence="10" id="KW-0411">Iron-sulfur</keyword>
<dbReference type="EMBL" id="BPQQ01000011">
    <property type="protein sequence ID" value="GJD99184.1"/>
    <property type="molecule type" value="Genomic_DNA"/>
</dbReference>
<dbReference type="RefSeq" id="WP_238234073.1">
    <property type="nucleotide sequence ID" value="NZ_BPQQ01000011.1"/>
</dbReference>
<evidence type="ECO:0000313" key="15">
    <source>
        <dbReference type="Proteomes" id="UP001055153"/>
    </source>
</evidence>
<dbReference type="Pfam" id="PF00266">
    <property type="entry name" value="Aminotran_5"/>
    <property type="match status" value="1"/>
</dbReference>